<sequence>MTTARLDEIITAHSIREAPLMPILNEVQAEFGCIDEEAKRQIAKALNLTRTEVHGIVSFYHDYRETNAELPIIKLCRAEACQSRGSEALAAKAETMANGRASIEPVYCLGLCSVGPNAMIGESVHARLDEPGLEALIREL</sequence>
<comment type="caution">
    <text evidence="4">The sequence shown here is derived from an EMBL/GenBank/DDBJ whole genome shotgun (WGS) entry which is preliminary data.</text>
</comment>
<dbReference type="AlphaFoldDB" id="A0A3D9F8L8"/>
<proteinExistence type="predicted"/>
<dbReference type="InterPro" id="IPR036249">
    <property type="entry name" value="Thioredoxin-like_sf"/>
</dbReference>
<keyword evidence="5" id="KW-1185">Reference proteome</keyword>
<keyword evidence="2" id="KW-0408">Iron</keyword>
<accession>A0A3D9F8L8</accession>
<dbReference type="Gene3D" id="3.40.30.10">
    <property type="entry name" value="Glutaredoxin"/>
    <property type="match status" value="1"/>
</dbReference>
<dbReference type="EMBL" id="QRDP01000005">
    <property type="protein sequence ID" value="RED13361.1"/>
    <property type="molecule type" value="Genomic_DNA"/>
</dbReference>
<gene>
    <name evidence="4" type="ORF">DFR46_2899</name>
</gene>
<dbReference type="OrthoDB" id="9807941at2"/>
<dbReference type="PANTHER" id="PTHR43342:SF2">
    <property type="entry name" value="POTENTIAL NAD-REDUCING HYDROGENASE SUBUNIT"/>
    <property type="match status" value="1"/>
</dbReference>
<protein>
    <submittedName>
        <fullName evidence="4">Formate dehydrogenase gamma subunit</fullName>
    </submittedName>
</protein>
<keyword evidence="1" id="KW-0479">Metal-binding</keyword>
<dbReference type="GO" id="GO:0046872">
    <property type="term" value="F:metal ion binding"/>
    <property type="evidence" value="ECO:0007669"/>
    <property type="project" value="UniProtKB-KW"/>
</dbReference>
<name>A0A3D9F8L8_9SPHN</name>
<dbReference type="Gene3D" id="1.10.10.1590">
    <property type="entry name" value="NADH-quinone oxidoreductase subunit E"/>
    <property type="match status" value="1"/>
</dbReference>
<keyword evidence="3" id="KW-0411">Iron-sulfur</keyword>
<dbReference type="InterPro" id="IPR028431">
    <property type="entry name" value="NADP_DH_HndA-like"/>
</dbReference>
<reference evidence="4 5" key="1">
    <citation type="submission" date="2018-07" db="EMBL/GenBank/DDBJ databases">
        <title>Genomic Encyclopedia of Type Strains, Phase IV (KMG-IV): sequencing the most valuable type-strain genomes for metagenomic binning, comparative biology and taxonomic classification.</title>
        <authorList>
            <person name="Goeker M."/>
        </authorList>
    </citation>
    <scope>NUCLEOTIDE SEQUENCE [LARGE SCALE GENOMIC DNA]</scope>
    <source>
        <strain evidence="4 5">DSM 26725</strain>
    </source>
</reference>
<evidence type="ECO:0000256" key="2">
    <source>
        <dbReference type="ARBA" id="ARBA00023004"/>
    </source>
</evidence>
<dbReference type="InterPro" id="IPR041921">
    <property type="entry name" value="NuoE_N"/>
</dbReference>
<dbReference type="PANTHER" id="PTHR43342">
    <property type="entry name" value="NADH-QUINONE OXIDOREDUCTASE, E SUBUNIT"/>
    <property type="match status" value="1"/>
</dbReference>
<dbReference type="GO" id="GO:0051536">
    <property type="term" value="F:iron-sulfur cluster binding"/>
    <property type="evidence" value="ECO:0007669"/>
    <property type="project" value="UniProtKB-KW"/>
</dbReference>
<organism evidence="4 5">
    <name type="scientific">Parasphingopyxis lamellibrachiae</name>
    <dbReference type="NCBI Taxonomy" id="680125"/>
    <lineage>
        <taxon>Bacteria</taxon>
        <taxon>Pseudomonadati</taxon>
        <taxon>Pseudomonadota</taxon>
        <taxon>Alphaproteobacteria</taxon>
        <taxon>Sphingomonadales</taxon>
        <taxon>Sphingomonadaceae</taxon>
        <taxon>Parasphingopyxis</taxon>
    </lineage>
</organism>
<dbReference type="SUPFAM" id="SSF52833">
    <property type="entry name" value="Thioredoxin-like"/>
    <property type="match status" value="1"/>
</dbReference>
<evidence type="ECO:0000313" key="4">
    <source>
        <dbReference type="EMBL" id="RED13361.1"/>
    </source>
</evidence>
<dbReference type="Pfam" id="PF01257">
    <property type="entry name" value="2Fe-2S_thioredx"/>
    <property type="match status" value="1"/>
</dbReference>
<dbReference type="RefSeq" id="WP_116237396.1">
    <property type="nucleotide sequence ID" value="NZ_QRDP01000005.1"/>
</dbReference>
<evidence type="ECO:0000256" key="1">
    <source>
        <dbReference type="ARBA" id="ARBA00022723"/>
    </source>
</evidence>
<dbReference type="Proteomes" id="UP000256310">
    <property type="component" value="Unassembled WGS sequence"/>
</dbReference>
<evidence type="ECO:0000256" key="3">
    <source>
        <dbReference type="ARBA" id="ARBA00023014"/>
    </source>
</evidence>
<evidence type="ECO:0000313" key="5">
    <source>
        <dbReference type="Proteomes" id="UP000256310"/>
    </source>
</evidence>